<dbReference type="EMBL" id="JAMWDU010000004">
    <property type="protein sequence ID" value="MCP8888092.1"/>
    <property type="molecule type" value="Genomic_DNA"/>
</dbReference>
<keyword evidence="4 5" id="KW-0472">Membrane</keyword>
<evidence type="ECO:0000256" key="2">
    <source>
        <dbReference type="ARBA" id="ARBA00022692"/>
    </source>
</evidence>
<feature type="domain" description="NnrU" evidence="6">
    <location>
        <begin position="4"/>
        <end position="222"/>
    </location>
</feature>
<dbReference type="Pfam" id="PF07298">
    <property type="entry name" value="NnrU"/>
    <property type="match status" value="1"/>
</dbReference>
<dbReference type="Gene3D" id="1.20.120.1630">
    <property type="match status" value="1"/>
</dbReference>
<proteinExistence type="predicted"/>
<feature type="transmembrane region" description="Helical" evidence="5">
    <location>
        <begin position="193"/>
        <end position="211"/>
    </location>
</feature>
<keyword evidence="2 5" id="KW-0812">Transmembrane</keyword>
<dbReference type="AlphaFoldDB" id="A0A9Q4AR20"/>
<comment type="caution">
    <text evidence="7">The sequence shown here is derived from an EMBL/GenBank/DDBJ whole genome shotgun (WGS) entry which is preliminary data.</text>
</comment>
<comment type="subcellular location">
    <subcellularLocation>
        <location evidence="1">Membrane</location>
        <topology evidence="1">Multi-pass membrane protein</topology>
    </subcellularLocation>
</comment>
<name>A0A9Q4AR20_9HYPH</name>
<keyword evidence="3 5" id="KW-1133">Transmembrane helix</keyword>
<feature type="transmembrane region" description="Helical" evidence="5">
    <location>
        <begin position="166"/>
        <end position="187"/>
    </location>
</feature>
<evidence type="ECO:0000313" key="8">
    <source>
        <dbReference type="Proteomes" id="UP001060275"/>
    </source>
</evidence>
<gene>
    <name evidence="7" type="ORF">NF348_13280</name>
</gene>
<keyword evidence="8" id="KW-1185">Reference proteome</keyword>
<dbReference type="Proteomes" id="UP001060275">
    <property type="component" value="Unassembled WGS sequence"/>
</dbReference>
<evidence type="ECO:0000256" key="5">
    <source>
        <dbReference type="SAM" id="Phobius"/>
    </source>
</evidence>
<dbReference type="InterPro" id="IPR009915">
    <property type="entry name" value="NnrU_dom"/>
</dbReference>
<dbReference type="GO" id="GO:0016020">
    <property type="term" value="C:membrane"/>
    <property type="evidence" value="ECO:0007669"/>
    <property type="project" value="UniProtKB-SubCell"/>
</dbReference>
<evidence type="ECO:0000259" key="6">
    <source>
        <dbReference type="Pfam" id="PF07298"/>
    </source>
</evidence>
<feature type="transmembrane region" description="Helical" evidence="5">
    <location>
        <begin position="6"/>
        <end position="23"/>
    </location>
</feature>
<evidence type="ECO:0000256" key="3">
    <source>
        <dbReference type="ARBA" id="ARBA00022989"/>
    </source>
</evidence>
<evidence type="ECO:0000256" key="1">
    <source>
        <dbReference type="ARBA" id="ARBA00004141"/>
    </source>
</evidence>
<evidence type="ECO:0000313" key="7">
    <source>
        <dbReference type="EMBL" id="MCP8888092.1"/>
    </source>
</evidence>
<accession>A0A9Q4AR20</accession>
<feature type="transmembrane region" description="Helical" evidence="5">
    <location>
        <begin position="69"/>
        <end position="90"/>
    </location>
</feature>
<reference evidence="7" key="1">
    <citation type="submission" date="2022-06" db="EMBL/GenBank/DDBJ databases">
        <title>Devosia sp. XJ19-45 genome assembly.</title>
        <authorList>
            <person name="Li B."/>
            <person name="Cai M."/>
            <person name="Nie G."/>
            <person name="Li W."/>
        </authorList>
    </citation>
    <scope>NUCLEOTIDE SEQUENCE</scope>
    <source>
        <strain evidence="7">XJ19-45</strain>
    </source>
</reference>
<dbReference type="RefSeq" id="WP_254675163.1">
    <property type="nucleotide sequence ID" value="NZ_JAMWDU010000004.1"/>
</dbReference>
<protein>
    <submittedName>
        <fullName evidence="7">NnrU family protein</fullName>
    </submittedName>
</protein>
<evidence type="ECO:0000256" key="4">
    <source>
        <dbReference type="ARBA" id="ARBA00023136"/>
    </source>
</evidence>
<feature type="transmembrane region" description="Helical" evidence="5">
    <location>
        <begin position="35"/>
        <end position="57"/>
    </location>
</feature>
<sequence length="228" mass="24436">MTQFLAAMGLFLALHSVPAIPAIRQRLIDRLGRRVYLALYSLASIISLGWVFQAALALDYVELWPPAPWQAWIALILAPLALVLLVAGLISPNPMSISFRRGDAKPGAIVAVTRHPVLWGFILWSGSHVIANGDLRSLMLFGSLGLFAALGMAMTERRSRRRLGVAWSNLAATTSVLPLAAILSGRARPGFDALMLTALLATALITAWLLWGGHAALFSADPLALAAL</sequence>
<organism evidence="7 8">
    <name type="scientific">Devosia ureilytica</name>
    <dbReference type="NCBI Taxonomy" id="2952754"/>
    <lineage>
        <taxon>Bacteria</taxon>
        <taxon>Pseudomonadati</taxon>
        <taxon>Pseudomonadota</taxon>
        <taxon>Alphaproteobacteria</taxon>
        <taxon>Hyphomicrobiales</taxon>
        <taxon>Devosiaceae</taxon>
        <taxon>Devosia</taxon>
    </lineage>
</organism>